<keyword evidence="7" id="KW-1185">Reference proteome</keyword>
<dbReference type="InterPro" id="IPR001647">
    <property type="entry name" value="HTH_TetR"/>
</dbReference>
<keyword evidence="2 4" id="KW-0238">DNA-binding</keyword>
<evidence type="ECO:0000313" key="6">
    <source>
        <dbReference type="EMBL" id="GGC60750.1"/>
    </source>
</evidence>
<dbReference type="AlphaFoldDB" id="A0A916U4U9"/>
<feature type="domain" description="HTH tetR-type" evidence="5">
    <location>
        <begin position="6"/>
        <end position="66"/>
    </location>
</feature>
<protein>
    <submittedName>
        <fullName evidence="6">TetR family transcriptional regulator</fullName>
    </submittedName>
</protein>
<evidence type="ECO:0000313" key="7">
    <source>
        <dbReference type="Proteomes" id="UP000637423"/>
    </source>
</evidence>
<dbReference type="SUPFAM" id="SSF48498">
    <property type="entry name" value="Tetracyclin repressor-like, C-terminal domain"/>
    <property type="match status" value="1"/>
</dbReference>
<dbReference type="GO" id="GO:0003677">
    <property type="term" value="F:DNA binding"/>
    <property type="evidence" value="ECO:0007669"/>
    <property type="project" value="UniProtKB-UniRule"/>
</dbReference>
<evidence type="ECO:0000256" key="3">
    <source>
        <dbReference type="ARBA" id="ARBA00023163"/>
    </source>
</evidence>
<organism evidence="6 7">
    <name type="scientific">Undibacterium terreum</name>
    <dbReference type="NCBI Taxonomy" id="1224302"/>
    <lineage>
        <taxon>Bacteria</taxon>
        <taxon>Pseudomonadati</taxon>
        <taxon>Pseudomonadota</taxon>
        <taxon>Betaproteobacteria</taxon>
        <taxon>Burkholderiales</taxon>
        <taxon>Oxalobacteraceae</taxon>
        <taxon>Undibacterium</taxon>
    </lineage>
</organism>
<dbReference type="PANTHER" id="PTHR47506:SF1">
    <property type="entry name" value="HTH-TYPE TRANSCRIPTIONAL REGULATOR YJDC"/>
    <property type="match status" value="1"/>
</dbReference>
<keyword evidence="1" id="KW-0805">Transcription regulation</keyword>
<dbReference type="SUPFAM" id="SSF46689">
    <property type="entry name" value="Homeodomain-like"/>
    <property type="match status" value="1"/>
</dbReference>
<dbReference type="PANTHER" id="PTHR47506">
    <property type="entry name" value="TRANSCRIPTIONAL REGULATORY PROTEIN"/>
    <property type="match status" value="1"/>
</dbReference>
<dbReference type="InterPro" id="IPR011075">
    <property type="entry name" value="TetR_C"/>
</dbReference>
<reference evidence="6" key="2">
    <citation type="submission" date="2020-09" db="EMBL/GenBank/DDBJ databases">
        <authorList>
            <person name="Sun Q."/>
            <person name="Zhou Y."/>
        </authorList>
    </citation>
    <scope>NUCLEOTIDE SEQUENCE</scope>
    <source>
        <strain evidence="6">CGMCC 1.10998</strain>
    </source>
</reference>
<dbReference type="RefSeq" id="WP_188564365.1">
    <property type="nucleotide sequence ID" value="NZ_BMED01000001.1"/>
</dbReference>
<comment type="caution">
    <text evidence="6">The sequence shown here is derived from an EMBL/GenBank/DDBJ whole genome shotgun (WGS) entry which is preliminary data.</text>
</comment>
<dbReference type="PROSITE" id="PS50977">
    <property type="entry name" value="HTH_TETR_2"/>
    <property type="match status" value="1"/>
</dbReference>
<dbReference type="Pfam" id="PF16925">
    <property type="entry name" value="TetR_C_13"/>
    <property type="match status" value="1"/>
</dbReference>
<name>A0A916U4U9_9BURK</name>
<dbReference type="InterPro" id="IPR009057">
    <property type="entry name" value="Homeodomain-like_sf"/>
</dbReference>
<evidence type="ECO:0000256" key="4">
    <source>
        <dbReference type="PROSITE-ProRule" id="PRU00335"/>
    </source>
</evidence>
<proteinExistence type="predicted"/>
<dbReference type="Pfam" id="PF00440">
    <property type="entry name" value="TetR_N"/>
    <property type="match status" value="1"/>
</dbReference>
<dbReference type="Gene3D" id="1.10.10.60">
    <property type="entry name" value="Homeodomain-like"/>
    <property type="match status" value="1"/>
</dbReference>
<accession>A0A916U4U9</accession>
<evidence type="ECO:0000256" key="1">
    <source>
        <dbReference type="ARBA" id="ARBA00023015"/>
    </source>
</evidence>
<dbReference type="Proteomes" id="UP000637423">
    <property type="component" value="Unassembled WGS sequence"/>
</dbReference>
<reference evidence="6" key="1">
    <citation type="journal article" date="2014" name="Int. J. Syst. Evol. Microbiol.">
        <title>Complete genome sequence of Corynebacterium casei LMG S-19264T (=DSM 44701T), isolated from a smear-ripened cheese.</title>
        <authorList>
            <consortium name="US DOE Joint Genome Institute (JGI-PGF)"/>
            <person name="Walter F."/>
            <person name="Albersmeier A."/>
            <person name="Kalinowski J."/>
            <person name="Ruckert C."/>
        </authorList>
    </citation>
    <scope>NUCLEOTIDE SEQUENCE</scope>
    <source>
        <strain evidence="6">CGMCC 1.10998</strain>
    </source>
</reference>
<dbReference type="Gene3D" id="1.10.357.10">
    <property type="entry name" value="Tetracycline Repressor, domain 2"/>
    <property type="match status" value="1"/>
</dbReference>
<sequence>MARKKEFNREEAVHKAMAVFWEKGYEGTSTDDLLAGMGIGRQSMYDTFGDKHQLYLEALQRYVSDSVGNLLLCLRGESSSILAIRKVLLEIASGTAEHQAMGCMGVNAVSEFGQTDKDVNDILQSGGTLLESTLERVVSDGQKKGEIRASLQPRIAASFLSSTLLGLKVSAKGGASQEALHAIVDFALEGLKAPA</sequence>
<keyword evidence="3" id="KW-0804">Transcription</keyword>
<dbReference type="EMBL" id="BMED01000001">
    <property type="protein sequence ID" value="GGC60750.1"/>
    <property type="molecule type" value="Genomic_DNA"/>
</dbReference>
<evidence type="ECO:0000259" key="5">
    <source>
        <dbReference type="PROSITE" id="PS50977"/>
    </source>
</evidence>
<feature type="DNA-binding region" description="H-T-H motif" evidence="4">
    <location>
        <begin position="29"/>
        <end position="48"/>
    </location>
</feature>
<evidence type="ECO:0000256" key="2">
    <source>
        <dbReference type="ARBA" id="ARBA00023125"/>
    </source>
</evidence>
<gene>
    <name evidence="6" type="ORF">GCM10011396_04610</name>
</gene>
<dbReference type="InterPro" id="IPR036271">
    <property type="entry name" value="Tet_transcr_reg_TetR-rel_C_sf"/>
</dbReference>